<dbReference type="OrthoDB" id="581105at2"/>
<dbReference type="PRINTS" id="PR00364">
    <property type="entry name" value="DISEASERSIST"/>
</dbReference>
<evidence type="ECO:0000313" key="4">
    <source>
        <dbReference type="Proteomes" id="UP000292547"/>
    </source>
</evidence>
<dbReference type="Gene3D" id="3.40.50.300">
    <property type="entry name" value="P-loop containing nucleotide triphosphate hydrolases"/>
    <property type="match status" value="1"/>
</dbReference>
<dbReference type="PANTHER" id="PTHR47691">
    <property type="entry name" value="REGULATOR-RELATED"/>
    <property type="match status" value="1"/>
</dbReference>
<evidence type="ECO:0000256" key="1">
    <source>
        <dbReference type="SAM" id="MobiDB-lite"/>
    </source>
</evidence>
<evidence type="ECO:0000259" key="2">
    <source>
        <dbReference type="Pfam" id="PF00931"/>
    </source>
</evidence>
<dbReference type="InterPro" id="IPR002182">
    <property type="entry name" value="NB-ARC"/>
</dbReference>
<organism evidence="3 4">
    <name type="scientific">Streptomyces seoulensis</name>
    <dbReference type="NCBI Taxonomy" id="73044"/>
    <lineage>
        <taxon>Bacteria</taxon>
        <taxon>Bacillati</taxon>
        <taxon>Actinomycetota</taxon>
        <taxon>Actinomycetes</taxon>
        <taxon>Kitasatosporales</taxon>
        <taxon>Streptomycetaceae</taxon>
        <taxon>Streptomyces</taxon>
    </lineage>
</organism>
<dbReference type="Pfam" id="PF00931">
    <property type="entry name" value="NB-ARC"/>
    <property type="match status" value="1"/>
</dbReference>
<feature type="domain" description="NB-ARC" evidence="2">
    <location>
        <begin position="257"/>
        <end position="373"/>
    </location>
</feature>
<reference evidence="3 4" key="1">
    <citation type="submission" date="2018-08" db="EMBL/GenBank/DDBJ databases">
        <title>The complete genome sequence of Streptomyces seoulensis, a pioneer strain for nickel superoxide dismutase discovery.</title>
        <authorList>
            <person name="Shin J."/>
            <person name="Lee J.-S."/>
            <person name="Lee E.-J."/>
            <person name="Youn H.-D."/>
        </authorList>
    </citation>
    <scope>NUCLEOTIDE SEQUENCE [LARGE SCALE GENOMIC DNA]</scope>
    <source>
        <strain evidence="3 4">KCTC 9819</strain>
    </source>
</reference>
<dbReference type="KEGG" id="sseo:D0Z67_18495"/>
<protein>
    <recommendedName>
        <fullName evidence="2">NB-ARC domain-containing protein</fullName>
    </recommendedName>
</protein>
<dbReference type="EMBL" id="CP032229">
    <property type="protein sequence ID" value="QBJ92082.1"/>
    <property type="molecule type" value="Genomic_DNA"/>
</dbReference>
<dbReference type="PANTHER" id="PTHR47691:SF3">
    <property type="entry name" value="HTH-TYPE TRANSCRIPTIONAL REGULATOR RV0890C-RELATED"/>
    <property type="match status" value="1"/>
</dbReference>
<keyword evidence="4" id="KW-1185">Reference proteome</keyword>
<dbReference type="Proteomes" id="UP000292547">
    <property type="component" value="Chromosome"/>
</dbReference>
<proteinExistence type="predicted"/>
<evidence type="ECO:0000313" key="3">
    <source>
        <dbReference type="EMBL" id="QBJ92082.1"/>
    </source>
</evidence>
<sequence>MAVSVPEKPAPTTVTRRVPGAAPRSRPGGSGMVLCCVSTILTPSMRGVVSGDGPQHRDGIRGSGRIVDDPGRAAGRVAEGRISLDTRGPVPSNLEQTFQVERGSESSRGRMFVPQLFDPTKARTMDEFIAELRLLKVWADNPSITEITRRVHRDWRRAGRPRGEWPARSTVGNCFQRGRRRPNTDLLLAVVQALVGPDEAVVSLWRQSLRAVLGEAEAAARVSAYDRLPARPAAFVGRADLTASAERALAVGGAPLLLEGMAGAGKTALALHLAHRSLAGEHPDTPVLFANLRGSAAGEPPADPAAVLETFLRLLGITGDRIPYDLRGRTALYRQLLVDTRALIVLDDVADREQLRPLLPGVPGCRTLVTSRRALPGLTGVSRLPVPPLAPADSVVLLRSAAGTERVTPDGPAVRQITGLLGHHPLALSVIGRHMRDHPTWALSDYYREPLITLALEDGVRTALAASDARLSHGARQLLRLLALHPPGEVDCATAAVLAGEPPAAAETHLTALAAEHLVDRPASGSARLHPLTHAYAEERLCIDVPATRIRQALVRLLKHGHHRGTTPHLDTRTLRGLHLPEAGVLRQLREGRVLAA</sequence>
<gene>
    <name evidence="3" type="ORF">D0Z67_18495</name>
</gene>
<dbReference type="InterPro" id="IPR027417">
    <property type="entry name" value="P-loop_NTPase"/>
</dbReference>
<feature type="region of interest" description="Disordered" evidence="1">
    <location>
        <begin position="1"/>
        <end position="29"/>
    </location>
</feature>
<dbReference type="AlphaFoldDB" id="A0A4P6TYY6"/>
<dbReference type="STRING" id="73044.GCA_000725795_02690"/>
<name>A0A4P6TYY6_STRSO</name>
<accession>A0A4P6TYY6</accession>
<dbReference type="GO" id="GO:0043531">
    <property type="term" value="F:ADP binding"/>
    <property type="evidence" value="ECO:0007669"/>
    <property type="project" value="InterPro"/>
</dbReference>
<dbReference type="SUPFAM" id="SSF52540">
    <property type="entry name" value="P-loop containing nucleoside triphosphate hydrolases"/>
    <property type="match status" value="1"/>
</dbReference>